<proteinExistence type="predicted"/>
<dbReference type="Proteomes" id="UP000248395">
    <property type="component" value="Unassembled WGS sequence"/>
</dbReference>
<protein>
    <submittedName>
        <fullName evidence="1">Uncharacterized protein</fullName>
    </submittedName>
</protein>
<dbReference type="EMBL" id="QJKC01000001">
    <property type="protein sequence ID" value="PXX51204.1"/>
    <property type="molecule type" value="Genomic_DNA"/>
</dbReference>
<gene>
    <name evidence="1" type="ORF">DFR38_101266</name>
</gene>
<sequence>MTYRLKRCGMWKSFSHILMSCSRGFYVTGSGFVIRRIPAVVKQLAYRWQCEAAKHFGDYPASKKAPFFGPSCYCHGLFWFVGHDHSVNYRVKPVSHAHLLSIH</sequence>
<keyword evidence="2" id="KW-1185">Reference proteome</keyword>
<reference evidence="1 2" key="1">
    <citation type="submission" date="2018-05" db="EMBL/GenBank/DDBJ databases">
        <title>Genomic Encyclopedia of Type Strains, Phase IV (KMG-IV): sequencing the most valuable type-strain genomes for metagenomic binning, comparative biology and taxonomic classification.</title>
        <authorList>
            <person name="Goeker M."/>
        </authorList>
    </citation>
    <scope>NUCLEOTIDE SEQUENCE [LARGE SCALE GENOMIC DNA]</scope>
    <source>
        <strain evidence="1 2">DSM 25134</strain>
    </source>
</reference>
<name>A0A318JZL4_9NEIS</name>
<accession>A0A318JZL4</accession>
<dbReference type="RefSeq" id="WP_146215895.1">
    <property type="nucleotide sequence ID" value="NZ_LNQU01000048.1"/>
</dbReference>
<comment type="caution">
    <text evidence="1">The sequence shown here is derived from an EMBL/GenBank/DDBJ whole genome shotgun (WGS) entry which is preliminary data.</text>
</comment>
<dbReference type="AlphaFoldDB" id="A0A318JZL4"/>
<evidence type="ECO:0000313" key="1">
    <source>
        <dbReference type="EMBL" id="PXX51204.1"/>
    </source>
</evidence>
<evidence type="ECO:0000313" key="2">
    <source>
        <dbReference type="Proteomes" id="UP000248395"/>
    </source>
</evidence>
<organism evidence="1 2">
    <name type="scientific">Aquitalea magnusonii</name>
    <dbReference type="NCBI Taxonomy" id="332411"/>
    <lineage>
        <taxon>Bacteria</taxon>
        <taxon>Pseudomonadati</taxon>
        <taxon>Pseudomonadota</taxon>
        <taxon>Betaproteobacteria</taxon>
        <taxon>Neisseriales</taxon>
        <taxon>Chromobacteriaceae</taxon>
        <taxon>Aquitalea</taxon>
    </lineage>
</organism>
<dbReference type="OrthoDB" id="10002604at2"/>